<protein>
    <submittedName>
        <fullName evidence="1">Uncharacterized protein</fullName>
    </submittedName>
</protein>
<evidence type="ECO:0000313" key="2">
    <source>
        <dbReference type="Proteomes" id="UP000053257"/>
    </source>
</evidence>
<dbReference type="AlphaFoldDB" id="A0A0C3PBC6"/>
<dbReference type="PANTHER" id="PTHR14187:SF5">
    <property type="entry name" value="HEAT SHOCK 70 KDA PROTEIN 12A"/>
    <property type="match status" value="1"/>
</dbReference>
<dbReference type="STRING" id="745531.A0A0C3PBC6"/>
<dbReference type="Gene3D" id="3.30.420.40">
    <property type="match status" value="1"/>
</dbReference>
<dbReference type="InterPro" id="IPR043129">
    <property type="entry name" value="ATPase_NBD"/>
</dbReference>
<dbReference type="OrthoDB" id="2963168at2759"/>
<proteinExistence type="predicted"/>
<gene>
    <name evidence="1" type="ORF">PHLGIDRAFT_16684</name>
</gene>
<dbReference type="EMBL" id="KN840691">
    <property type="protein sequence ID" value="KIP02228.1"/>
    <property type="molecule type" value="Genomic_DNA"/>
</dbReference>
<organism evidence="1 2">
    <name type="scientific">Phlebiopsis gigantea (strain 11061_1 CR5-6)</name>
    <name type="common">White-rot fungus</name>
    <name type="synonym">Peniophora gigantea</name>
    <dbReference type="NCBI Taxonomy" id="745531"/>
    <lineage>
        <taxon>Eukaryota</taxon>
        <taxon>Fungi</taxon>
        <taxon>Dikarya</taxon>
        <taxon>Basidiomycota</taxon>
        <taxon>Agaricomycotina</taxon>
        <taxon>Agaricomycetes</taxon>
        <taxon>Polyporales</taxon>
        <taxon>Phanerochaetaceae</taxon>
        <taxon>Phlebiopsis</taxon>
    </lineage>
</organism>
<dbReference type="CDD" id="cd10170">
    <property type="entry name" value="ASKHA_NBD_HSP70"/>
    <property type="match status" value="1"/>
</dbReference>
<dbReference type="HOGENOM" id="CLU_009958_4_2_1"/>
<evidence type="ECO:0000313" key="1">
    <source>
        <dbReference type="EMBL" id="KIP02228.1"/>
    </source>
</evidence>
<dbReference type="SUPFAM" id="SSF53067">
    <property type="entry name" value="Actin-like ATPase domain"/>
    <property type="match status" value="2"/>
</dbReference>
<sequence>MWFTKPSASPVDKLVIAFDVGTTYSGVAFAFIKSGKTPVVEGVTRRVHYFFFDRQRAYTYFRGRWPGLPNEWFKVPSILWYNRDGTLHSAGVKARKLHTGDEDDDSDSEALIRVEWFKLWLRPATLPSEGLRREDLIPLPTGKTIVDVLADYLKYLYDCARRFISETHFGGEYGPWDTLKERIDFVMGHPNGWGGLQQQKMRAAAIQAGLVPDTLAGYGRVHFVTEGEASLLHCIDSRLSDEMRTGTTVMIIDAGGGTVDFSSYKFTSIDPVTVEEISRSDCRLRQELLLYEANTCPSSGIFQGSVRVNMRAYEYFKGKLANSRYDDDEVLRTLMEIFESMVKPTFEDSSHRSYLKFGLRRDSDPSADIREGKLALAGSEISAFFEPSITRILATAQAQQRGTSEPVKSAFLVGGFAGSNWLYNRLRTALQSSGISLSRPDGHTNKAVAVGAVLSFLKIHQVVARVARFTYGTECGVLFDPTKPDHIARQSRVFTRRCGARGLDKHFDVLVHRGTRVTENTEFKCSFFYDAPGLHLLDHISDTIICYRGSDNAPEWIDEKSGLDRFSTLCRISANTSRVRKERKIGPSGPYYELNLEVLLLFGLTETKAQLRWMENGVEKRGPASIVFDDDVTEEQ</sequence>
<name>A0A0C3PBC6_PHLG1</name>
<reference evidence="1 2" key="1">
    <citation type="journal article" date="2014" name="PLoS Genet.">
        <title>Analysis of the Phlebiopsis gigantea genome, transcriptome and secretome provides insight into its pioneer colonization strategies of wood.</title>
        <authorList>
            <person name="Hori C."/>
            <person name="Ishida T."/>
            <person name="Igarashi K."/>
            <person name="Samejima M."/>
            <person name="Suzuki H."/>
            <person name="Master E."/>
            <person name="Ferreira P."/>
            <person name="Ruiz-Duenas F.J."/>
            <person name="Held B."/>
            <person name="Canessa P."/>
            <person name="Larrondo L.F."/>
            <person name="Schmoll M."/>
            <person name="Druzhinina I.S."/>
            <person name="Kubicek C.P."/>
            <person name="Gaskell J.A."/>
            <person name="Kersten P."/>
            <person name="St John F."/>
            <person name="Glasner J."/>
            <person name="Sabat G."/>
            <person name="Splinter BonDurant S."/>
            <person name="Syed K."/>
            <person name="Yadav J."/>
            <person name="Mgbeahuruike A.C."/>
            <person name="Kovalchuk A."/>
            <person name="Asiegbu F.O."/>
            <person name="Lackner G."/>
            <person name="Hoffmeister D."/>
            <person name="Rencoret J."/>
            <person name="Gutierrez A."/>
            <person name="Sun H."/>
            <person name="Lindquist E."/>
            <person name="Barry K."/>
            <person name="Riley R."/>
            <person name="Grigoriev I.V."/>
            <person name="Henrissat B."/>
            <person name="Kues U."/>
            <person name="Berka R.M."/>
            <person name="Martinez A.T."/>
            <person name="Covert S.F."/>
            <person name="Blanchette R.A."/>
            <person name="Cullen D."/>
        </authorList>
    </citation>
    <scope>NUCLEOTIDE SEQUENCE [LARGE SCALE GENOMIC DNA]</scope>
    <source>
        <strain evidence="1 2">11061_1 CR5-6</strain>
    </source>
</reference>
<keyword evidence="2" id="KW-1185">Reference proteome</keyword>
<dbReference type="Proteomes" id="UP000053257">
    <property type="component" value="Unassembled WGS sequence"/>
</dbReference>
<dbReference type="PANTHER" id="PTHR14187">
    <property type="entry name" value="ALPHA KINASE/ELONGATION FACTOR 2 KINASE"/>
    <property type="match status" value="1"/>
</dbReference>
<accession>A0A0C3PBC6</accession>